<evidence type="ECO:0000313" key="2">
    <source>
        <dbReference type="Proteomes" id="UP000075920"/>
    </source>
</evidence>
<evidence type="ECO:0000313" key="1">
    <source>
        <dbReference type="EnsemblMetazoa" id="AMIN010327-PA"/>
    </source>
</evidence>
<dbReference type="Proteomes" id="UP000075920">
    <property type="component" value="Unassembled WGS sequence"/>
</dbReference>
<accession>A0A182WIX3</accession>
<sequence>MCTSLQFLVLEAKNDRQTAKEQCEYHPWDGKRDRDLIAAGTQLDGGIHEDHVQIGTAFRPQIVAEDVFQIFYTPRIHHVDPVQVVDLHLDDMLCRLLPMNGQYQYEPLRFVRQTVQGDDFDRYAGVGALERRCSVQESRMVFRAVHVAYPGRQIGRTFQRGTVHKLLAHLFLNIRGSMGKENSSDADTSSVMKIVSLPCATDTATKNVHNVFTIPFIIAQYGQSGCGHITSLMFRADHQKSTESNMDPMWTHNELDVQS</sequence>
<reference evidence="1" key="2">
    <citation type="submission" date="2020-05" db="UniProtKB">
        <authorList>
            <consortium name="EnsemblMetazoa"/>
        </authorList>
    </citation>
    <scope>IDENTIFICATION</scope>
    <source>
        <strain evidence="1">MINIMUS1</strain>
    </source>
</reference>
<proteinExistence type="predicted"/>
<protein>
    <submittedName>
        <fullName evidence="1">Uncharacterized protein</fullName>
    </submittedName>
</protein>
<name>A0A182WIX3_9DIPT</name>
<dbReference type="AlphaFoldDB" id="A0A182WIX3"/>
<keyword evidence="2" id="KW-1185">Reference proteome</keyword>
<dbReference type="EnsemblMetazoa" id="AMIN010327-RA">
    <property type="protein sequence ID" value="AMIN010327-PA"/>
    <property type="gene ID" value="AMIN010327"/>
</dbReference>
<organism evidence="1 2">
    <name type="scientific">Anopheles minimus</name>
    <dbReference type="NCBI Taxonomy" id="112268"/>
    <lineage>
        <taxon>Eukaryota</taxon>
        <taxon>Metazoa</taxon>
        <taxon>Ecdysozoa</taxon>
        <taxon>Arthropoda</taxon>
        <taxon>Hexapoda</taxon>
        <taxon>Insecta</taxon>
        <taxon>Pterygota</taxon>
        <taxon>Neoptera</taxon>
        <taxon>Endopterygota</taxon>
        <taxon>Diptera</taxon>
        <taxon>Nematocera</taxon>
        <taxon>Culicoidea</taxon>
        <taxon>Culicidae</taxon>
        <taxon>Anophelinae</taxon>
        <taxon>Anopheles</taxon>
    </lineage>
</organism>
<reference evidence="2" key="1">
    <citation type="submission" date="2013-03" db="EMBL/GenBank/DDBJ databases">
        <title>The Genome Sequence of Anopheles minimus MINIMUS1.</title>
        <authorList>
            <consortium name="The Broad Institute Genomics Platform"/>
            <person name="Neafsey D.E."/>
            <person name="Walton C."/>
            <person name="Walker B."/>
            <person name="Young S.K."/>
            <person name="Zeng Q."/>
            <person name="Gargeya S."/>
            <person name="Fitzgerald M."/>
            <person name="Haas B."/>
            <person name="Abouelleil A."/>
            <person name="Allen A.W."/>
            <person name="Alvarado L."/>
            <person name="Arachchi H.M."/>
            <person name="Berlin A.M."/>
            <person name="Chapman S.B."/>
            <person name="Gainer-Dewar J."/>
            <person name="Goldberg J."/>
            <person name="Griggs A."/>
            <person name="Gujja S."/>
            <person name="Hansen M."/>
            <person name="Howarth C."/>
            <person name="Imamovic A."/>
            <person name="Ireland A."/>
            <person name="Larimer J."/>
            <person name="McCowan C."/>
            <person name="Murphy C."/>
            <person name="Pearson M."/>
            <person name="Poon T.W."/>
            <person name="Priest M."/>
            <person name="Roberts A."/>
            <person name="Saif S."/>
            <person name="Shea T."/>
            <person name="Sisk P."/>
            <person name="Sykes S."/>
            <person name="Wortman J."/>
            <person name="Nusbaum C."/>
            <person name="Birren B."/>
        </authorList>
    </citation>
    <scope>NUCLEOTIDE SEQUENCE [LARGE SCALE GENOMIC DNA]</scope>
    <source>
        <strain evidence="2">MINIMUS1</strain>
    </source>
</reference>
<dbReference type="VEuPathDB" id="VectorBase:AMIN010327"/>